<organism evidence="2 3">
    <name type="scientific">Sphingomonas lutea</name>
    <dbReference type="NCBI Taxonomy" id="1045317"/>
    <lineage>
        <taxon>Bacteria</taxon>
        <taxon>Pseudomonadati</taxon>
        <taxon>Pseudomonadota</taxon>
        <taxon>Alphaproteobacteria</taxon>
        <taxon>Sphingomonadales</taxon>
        <taxon>Sphingomonadaceae</taxon>
        <taxon>Sphingomonas</taxon>
    </lineage>
</organism>
<gene>
    <name evidence="2" type="ORF">H9L13_03785</name>
</gene>
<evidence type="ECO:0000313" key="2">
    <source>
        <dbReference type="EMBL" id="QNN68035.1"/>
    </source>
</evidence>
<keyword evidence="3" id="KW-1185">Reference proteome</keyword>
<dbReference type="EMBL" id="CP060718">
    <property type="protein sequence ID" value="QNN68035.1"/>
    <property type="molecule type" value="Genomic_DNA"/>
</dbReference>
<dbReference type="Proteomes" id="UP000515971">
    <property type="component" value="Chromosome"/>
</dbReference>
<dbReference type="SMART" id="SM00421">
    <property type="entry name" value="HTH_LUXR"/>
    <property type="match status" value="1"/>
</dbReference>
<dbReference type="SUPFAM" id="SSF46894">
    <property type="entry name" value="C-terminal effector domain of the bipartite response regulators"/>
    <property type="match status" value="1"/>
</dbReference>
<protein>
    <recommendedName>
        <fullName evidence="1">HTH luxR-type domain-containing protein</fullName>
    </recommendedName>
</protein>
<dbReference type="Gene3D" id="1.10.10.10">
    <property type="entry name" value="Winged helix-like DNA-binding domain superfamily/Winged helix DNA-binding domain"/>
    <property type="match status" value="1"/>
</dbReference>
<accession>A0A7G9SJL0</accession>
<dbReference type="InterPro" id="IPR016032">
    <property type="entry name" value="Sig_transdc_resp-reg_C-effctor"/>
</dbReference>
<reference evidence="2 3" key="1">
    <citation type="submission" date="2020-08" db="EMBL/GenBank/DDBJ databases">
        <title>Genome sequence of Sphingomonas lutea KCTC 23642T.</title>
        <authorList>
            <person name="Hyun D.-W."/>
            <person name="Bae J.-W."/>
        </authorList>
    </citation>
    <scope>NUCLEOTIDE SEQUENCE [LARGE SCALE GENOMIC DNA]</scope>
    <source>
        <strain evidence="2 3">KCTC 23642</strain>
    </source>
</reference>
<sequence length="370" mass="40028">MKLTADLIYEAAIDDELFAQFPAIISTALEARSCTLHWRDSAGTAGVAGHSGYFSDADMADYAFNFAAHDLWTDAGMRAGFVNRAWNTSGLVPLDEYARSIFYNEWIRAIGDDTYYCCGSVMRTSEGFGMIGLHRGRTQSDFSPETLAELNAHVDHLRRMFTIRGRLSHLADRNDLLSAIFESPRQAAFLVGGDARLVMANAQADTLLARRKYLRLRGGKLEPASDAGQSVFEAALAAAHAPADRRASSCLLRGNDGTFVTAAMTPIVGKRSASAVLVTIEAPAIAAHGVVVSRHLQDAFGLSAAEADIAIRLAEGDTITEIGERRRSAPGTVRTQVKHILSKMHARRQGDVVRIVGRIAAGRPVGNDLR</sequence>
<proteinExistence type="predicted"/>
<evidence type="ECO:0000259" key="1">
    <source>
        <dbReference type="SMART" id="SM00421"/>
    </source>
</evidence>
<dbReference type="KEGG" id="slut:H9L13_03785"/>
<dbReference type="GO" id="GO:0006355">
    <property type="term" value="P:regulation of DNA-templated transcription"/>
    <property type="evidence" value="ECO:0007669"/>
    <property type="project" value="InterPro"/>
</dbReference>
<dbReference type="GO" id="GO:0003677">
    <property type="term" value="F:DNA binding"/>
    <property type="evidence" value="ECO:0007669"/>
    <property type="project" value="InterPro"/>
</dbReference>
<dbReference type="RefSeq" id="WP_187539168.1">
    <property type="nucleotide sequence ID" value="NZ_BAABJT010000001.1"/>
</dbReference>
<feature type="domain" description="HTH luxR-type" evidence="1">
    <location>
        <begin position="299"/>
        <end position="356"/>
    </location>
</feature>
<name>A0A7G9SJL0_9SPHN</name>
<dbReference type="InterPro" id="IPR036388">
    <property type="entry name" value="WH-like_DNA-bd_sf"/>
</dbReference>
<dbReference type="InterPro" id="IPR000792">
    <property type="entry name" value="Tscrpt_reg_LuxR_C"/>
</dbReference>
<dbReference type="AlphaFoldDB" id="A0A7G9SJL0"/>
<evidence type="ECO:0000313" key="3">
    <source>
        <dbReference type="Proteomes" id="UP000515971"/>
    </source>
</evidence>